<gene>
    <name evidence="1" type="ORF">S12H4_39006</name>
</gene>
<name>X1UAA4_9ZZZZ</name>
<proteinExistence type="predicted"/>
<sequence length="81" mass="9200">MSTSENLLWLKSNNLVDFLKAVSRGDFYPREHRNLTVGESHFFELLVAKGLVRSDGDGFYIAENGWLVLESLEAIGWVDLI</sequence>
<dbReference type="EMBL" id="BARW01023538">
    <property type="protein sequence ID" value="GAI96800.1"/>
    <property type="molecule type" value="Genomic_DNA"/>
</dbReference>
<evidence type="ECO:0000313" key="1">
    <source>
        <dbReference type="EMBL" id="GAI96800.1"/>
    </source>
</evidence>
<organism evidence="1">
    <name type="scientific">marine sediment metagenome</name>
    <dbReference type="NCBI Taxonomy" id="412755"/>
    <lineage>
        <taxon>unclassified sequences</taxon>
        <taxon>metagenomes</taxon>
        <taxon>ecological metagenomes</taxon>
    </lineage>
</organism>
<comment type="caution">
    <text evidence="1">The sequence shown here is derived from an EMBL/GenBank/DDBJ whole genome shotgun (WGS) entry which is preliminary data.</text>
</comment>
<accession>X1UAA4</accession>
<reference evidence="1" key="1">
    <citation type="journal article" date="2014" name="Front. Microbiol.">
        <title>High frequency of phylogenetically diverse reductive dehalogenase-homologous genes in deep subseafloor sedimentary metagenomes.</title>
        <authorList>
            <person name="Kawai M."/>
            <person name="Futagami T."/>
            <person name="Toyoda A."/>
            <person name="Takaki Y."/>
            <person name="Nishi S."/>
            <person name="Hori S."/>
            <person name="Arai W."/>
            <person name="Tsubouchi T."/>
            <person name="Morono Y."/>
            <person name="Uchiyama I."/>
            <person name="Ito T."/>
            <person name="Fujiyama A."/>
            <person name="Inagaki F."/>
            <person name="Takami H."/>
        </authorList>
    </citation>
    <scope>NUCLEOTIDE SEQUENCE</scope>
    <source>
        <strain evidence="1">Expedition CK06-06</strain>
    </source>
</reference>
<protein>
    <submittedName>
        <fullName evidence="1">Uncharacterized protein</fullName>
    </submittedName>
</protein>
<dbReference type="AlphaFoldDB" id="X1UAA4"/>